<dbReference type="InterPro" id="IPR036192">
    <property type="entry name" value="Cell_div_ZapA-like_sf"/>
</dbReference>
<dbReference type="GO" id="GO:0000917">
    <property type="term" value="P:division septum assembly"/>
    <property type="evidence" value="ECO:0007669"/>
    <property type="project" value="UniProtKB-KW"/>
</dbReference>
<evidence type="ECO:0000313" key="15">
    <source>
        <dbReference type="Proteomes" id="UP001156881"/>
    </source>
</evidence>
<dbReference type="GO" id="GO:0005829">
    <property type="term" value="C:cytosol"/>
    <property type="evidence" value="ECO:0007669"/>
    <property type="project" value="TreeGrafter"/>
</dbReference>
<feature type="coiled-coil region" evidence="10">
    <location>
        <begin position="56"/>
        <end position="83"/>
    </location>
</feature>
<dbReference type="GO" id="GO:0030428">
    <property type="term" value="C:cell septum"/>
    <property type="evidence" value="ECO:0007669"/>
    <property type="project" value="TreeGrafter"/>
</dbReference>
<reference evidence="12" key="1">
    <citation type="journal article" date="2014" name="Int. J. Syst. Evol. Microbiol.">
        <title>Complete genome of a new Firmicutes species belonging to the dominant human colonic microbiota ('Ruminococcus bicirculans') reveals two chromosomes and a selective capacity to utilize plant glucans.</title>
        <authorList>
            <consortium name="NISC Comparative Sequencing Program"/>
            <person name="Wegmann U."/>
            <person name="Louis P."/>
            <person name="Goesmann A."/>
            <person name="Henrissat B."/>
            <person name="Duncan S.H."/>
            <person name="Flint H.J."/>
        </authorList>
    </citation>
    <scope>NUCLEOTIDE SEQUENCE</scope>
    <source>
        <strain evidence="12">NBRC 107710</strain>
    </source>
</reference>
<keyword evidence="5" id="KW-0717">Septation</keyword>
<dbReference type="PANTHER" id="PTHR34981:SF1">
    <property type="entry name" value="CELL DIVISION PROTEIN ZAPA"/>
    <property type="match status" value="1"/>
</dbReference>
<evidence type="ECO:0000256" key="8">
    <source>
        <dbReference type="ARBA" id="ARBA00026068"/>
    </source>
</evidence>
<evidence type="ECO:0000256" key="5">
    <source>
        <dbReference type="ARBA" id="ARBA00023210"/>
    </source>
</evidence>
<dbReference type="EMBL" id="BSPG01000011">
    <property type="protein sequence ID" value="GLS44317.1"/>
    <property type="molecule type" value="Genomic_DNA"/>
</dbReference>
<proteinExistence type="predicted"/>
<dbReference type="Pfam" id="PF05164">
    <property type="entry name" value="ZapA"/>
    <property type="match status" value="1"/>
</dbReference>
<keyword evidence="10" id="KW-0175">Coiled coil</keyword>
<comment type="subunit">
    <text evidence="8">Homodimer. Interacts with FtsZ.</text>
</comment>
<dbReference type="PANTHER" id="PTHR34981">
    <property type="entry name" value="CELL DIVISION PROTEIN ZAPA"/>
    <property type="match status" value="1"/>
</dbReference>
<reference evidence="15" key="2">
    <citation type="journal article" date="2019" name="Int. J. Syst. Evol. Microbiol.">
        <title>The Global Catalogue of Microorganisms (GCM) 10K type strain sequencing project: providing services to taxonomists for standard genome sequencing and annotation.</title>
        <authorList>
            <consortium name="The Broad Institute Genomics Platform"/>
            <consortium name="The Broad Institute Genome Sequencing Center for Infectious Disease"/>
            <person name="Wu L."/>
            <person name="Ma J."/>
        </authorList>
    </citation>
    <scope>NUCLEOTIDE SEQUENCE [LARGE SCALE GENOMIC DNA]</scope>
    <source>
        <strain evidence="15">NBRC 107710</strain>
    </source>
</reference>
<dbReference type="RefSeq" id="WP_183511621.1">
    <property type="nucleotide sequence ID" value="NZ_BSPG01000011.1"/>
</dbReference>
<dbReference type="EMBL" id="JACIDN010000010">
    <property type="protein sequence ID" value="MBB3905176.1"/>
    <property type="molecule type" value="Genomic_DNA"/>
</dbReference>
<dbReference type="AlphaFoldDB" id="A0A7W6AR52"/>
<evidence type="ECO:0000313" key="14">
    <source>
        <dbReference type="Proteomes" id="UP000517759"/>
    </source>
</evidence>
<keyword evidence="6" id="KW-0131">Cell cycle</keyword>
<dbReference type="InterPro" id="IPR007838">
    <property type="entry name" value="Cell_div_ZapA-like"/>
</dbReference>
<reference evidence="12" key="4">
    <citation type="submission" date="2023-01" db="EMBL/GenBank/DDBJ databases">
        <title>Draft genome sequence of Methylobacterium brachythecii strain NBRC 107710.</title>
        <authorList>
            <person name="Sun Q."/>
            <person name="Mori K."/>
        </authorList>
    </citation>
    <scope>NUCLEOTIDE SEQUENCE</scope>
    <source>
        <strain evidence="12">NBRC 107710</strain>
    </source>
</reference>
<gene>
    <name evidence="12" type="ORF">GCM10007884_23050</name>
    <name evidence="13" type="ORF">GGR33_004704</name>
</gene>
<comment type="caution">
    <text evidence="13">The sequence shown here is derived from an EMBL/GenBank/DDBJ whole genome shotgun (WGS) entry which is preliminary data.</text>
</comment>
<evidence type="ECO:0000256" key="6">
    <source>
        <dbReference type="ARBA" id="ARBA00023306"/>
    </source>
</evidence>
<dbReference type="GO" id="GO:0032153">
    <property type="term" value="C:cell division site"/>
    <property type="evidence" value="ECO:0007669"/>
    <property type="project" value="TreeGrafter"/>
</dbReference>
<evidence type="ECO:0000313" key="13">
    <source>
        <dbReference type="EMBL" id="MBB3905176.1"/>
    </source>
</evidence>
<dbReference type="Gene3D" id="3.30.160.880">
    <property type="entry name" value="Cell division protein ZapA protomer, N-terminal domain"/>
    <property type="match status" value="1"/>
</dbReference>
<evidence type="ECO:0000256" key="1">
    <source>
        <dbReference type="ARBA" id="ARBA00004496"/>
    </source>
</evidence>
<feature type="region of interest" description="Disordered" evidence="11">
    <location>
        <begin position="102"/>
        <end position="125"/>
    </location>
</feature>
<dbReference type="GO" id="GO:0043093">
    <property type="term" value="P:FtsZ-dependent cytokinesis"/>
    <property type="evidence" value="ECO:0007669"/>
    <property type="project" value="TreeGrafter"/>
</dbReference>
<dbReference type="InterPro" id="IPR042233">
    <property type="entry name" value="Cell_div_ZapA_N"/>
</dbReference>
<evidence type="ECO:0000256" key="3">
    <source>
        <dbReference type="ARBA" id="ARBA00022490"/>
    </source>
</evidence>
<dbReference type="SUPFAM" id="SSF102829">
    <property type="entry name" value="Cell division protein ZapA-like"/>
    <property type="match status" value="1"/>
</dbReference>
<evidence type="ECO:0000256" key="7">
    <source>
        <dbReference type="ARBA" id="ARBA00024910"/>
    </source>
</evidence>
<evidence type="ECO:0000256" key="11">
    <source>
        <dbReference type="SAM" id="MobiDB-lite"/>
    </source>
</evidence>
<evidence type="ECO:0000256" key="4">
    <source>
        <dbReference type="ARBA" id="ARBA00022618"/>
    </source>
</evidence>
<sequence length="125" mass="13446">MAHVTVTIAGKTYRMACGEGEEAHLTNLASGFDDRVAEMRKAFGEIGDMRLHVMAALTVSDELAELKRRFAALEAETATLREAASSGEAHLAEGIERTAERIERLTHALTKPASPGGAEGHRETD</sequence>
<reference evidence="13 14" key="3">
    <citation type="submission" date="2020-08" db="EMBL/GenBank/DDBJ databases">
        <title>Genomic Encyclopedia of Type Strains, Phase IV (KMG-IV): sequencing the most valuable type-strain genomes for metagenomic binning, comparative biology and taxonomic classification.</title>
        <authorList>
            <person name="Goeker M."/>
        </authorList>
    </citation>
    <scope>NUCLEOTIDE SEQUENCE [LARGE SCALE GENOMIC DNA]</scope>
    <source>
        <strain evidence="13 14">DSM 24105</strain>
    </source>
</reference>
<evidence type="ECO:0000256" key="10">
    <source>
        <dbReference type="SAM" id="Coils"/>
    </source>
</evidence>
<accession>A0A7W6AR52</accession>
<dbReference type="GO" id="GO:0000921">
    <property type="term" value="P:septin ring assembly"/>
    <property type="evidence" value="ECO:0007669"/>
    <property type="project" value="TreeGrafter"/>
</dbReference>
<comment type="function">
    <text evidence="7">Activator of cell division through the inhibition of FtsZ GTPase activity, therefore promoting FtsZ assembly into bundles of protofilaments necessary for the formation of the division Z ring. It is recruited early at mid-cell but it is not essential for cell division.</text>
</comment>
<name>A0A7W6AR52_9HYPH</name>
<evidence type="ECO:0000256" key="9">
    <source>
        <dbReference type="ARBA" id="ARBA00033158"/>
    </source>
</evidence>
<organism evidence="13 14">
    <name type="scientific">Methylobacterium brachythecii</name>
    <dbReference type="NCBI Taxonomy" id="1176177"/>
    <lineage>
        <taxon>Bacteria</taxon>
        <taxon>Pseudomonadati</taxon>
        <taxon>Pseudomonadota</taxon>
        <taxon>Alphaproteobacteria</taxon>
        <taxon>Hyphomicrobiales</taxon>
        <taxon>Methylobacteriaceae</taxon>
        <taxon>Methylobacterium</taxon>
    </lineage>
</organism>
<comment type="subcellular location">
    <subcellularLocation>
        <location evidence="1">Cytoplasm</location>
    </subcellularLocation>
</comment>
<keyword evidence="3" id="KW-0963">Cytoplasm</keyword>
<evidence type="ECO:0000256" key="2">
    <source>
        <dbReference type="ARBA" id="ARBA00015195"/>
    </source>
</evidence>
<evidence type="ECO:0000313" key="12">
    <source>
        <dbReference type="EMBL" id="GLS44317.1"/>
    </source>
</evidence>
<protein>
    <recommendedName>
        <fullName evidence="2">Cell division protein ZapA</fullName>
    </recommendedName>
    <alternativeName>
        <fullName evidence="9">Z ring-associated protein ZapA</fullName>
    </alternativeName>
</protein>
<dbReference type="Proteomes" id="UP001156881">
    <property type="component" value="Unassembled WGS sequence"/>
</dbReference>
<dbReference type="Proteomes" id="UP000517759">
    <property type="component" value="Unassembled WGS sequence"/>
</dbReference>
<keyword evidence="4 13" id="KW-0132">Cell division</keyword>
<keyword evidence="15" id="KW-1185">Reference proteome</keyword>